<reference evidence="1 2" key="1">
    <citation type="submission" date="2006-02" db="EMBL/GenBank/DDBJ databases">
        <authorList>
            <person name="Amann R."/>
            <person name="Ferriera S."/>
            <person name="Johnson J."/>
            <person name="Kravitz S."/>
            <person name="Halpern A."/>
            <person name="Remington K."/>
            <person name="Beeson K."/>
            <person name="Tran B."/>
            <person name="Rogers Y.-H."/>
            <person name="Friedman R."/>
            <person name="Venter J.C."/>
        </authorList>
    </citation>
    <scope>NUCLEOTIDE SEQUENCE [LARGE SCALE GENOMIC DNA]</scope>
    <source>
        <strain evidence="1 2">DSM 3645</strain>
    </source>
</reference>
<evidence type="ECO:0000313" key="1">
    <source>
        <dbReference type="EMBL" id="EAQ79461.1"/>
    </source>
</evidence>
<sequence length="28" mass="3295">MARKIVNRAPFDVRGRNLSRGRLAIIWK</sequence>
<name>A3ZVW5_9BACT</name>
<evidence type="ECO:0000313" key="2">
    <source>
        <dbReference type="Proteomes" id="UP000004358"/>
    </source>
</evidence>
<proteinExistence type="predicted"/>
<dbReference type="EMBL" id="AANZ01000014">
    <property type="protein sequence ID" value="EAQ79461.1"/>
    <property type="molecule type" value="Genomic_DNA"/>
</dbReference>
<dbReference type="AlphaFoldDB" id="A3ZVW5"/>
<gene>
    <name evidence="1" type="ORF">DSM3645_03258</name>
</gene>
<dbReference type="Proteomes" id="UP000004358">
    <property type="component" value="Unassembled WGS sequence"/>
</dbReference>
<organism evidence="1 2">
    <name type="scientific">Blastopirellula marina DSM 3645</name>
    <dbReference type="NCBI Taxonomy" id="314230"/>
    <lineage>
        <taxon>Bacteria</taxon>
        <taxon>Pseudomonadati</taxon>
        <taxon>Planctomycetota</taxon>
        <taxon>Planctomycetia</taxon>
        <taxon>Pirellulales</taxon>
        <taxon>Pirellulaceae</taxon>
        <taxon>Blastopirellula</taxon>
    </lineage>
</organism>
<protein>
    <submittedName>
        <fullName evidence="1">Uncharacterized protein</fullName>
    </submittedName>
</protein>
<accession>A3ZVW5</accession>
<comment type="caution">
    <text evidence="1">The sequence shown here is derived from an EMBL/GenBank/DDBJ whole genome shotgun (WGS) entry which is preliminary data.</text>
</comment>
<dbReference type="HOGENOM" id="CLU_3412403_0_0_0"/>